<name>A0A0J7K0P1_LASNI</name>
<comment type="caution">
    <text evidence="2">The sequence shown here is derived from an EMBL/GenBank/DDBJ whole genome shotgun (WGS) entry which is preliminary data.</text>
</comment>
<evidence type="ECO:0000313" key="3">
    <source>
        <dbReference type="Proteomes" id="UP000036403"/>
    </source>
</evidence>
<dbReference type="AlphaFoldDB" id="A0A0J7K0P1"/>
<dbReference type="OrthoDB" id="7613980at2759"/>
<protein>
    <submittedName>
        <fullName evidence="2">Uncharacterized protein</fullName>
    </submittedName>
</protein>
<sequence length="427" mass="47615">MEALMKKQAIIQGLIDRFWENLKKIEKDKITELYLKSWLTLLETYWERFEEGYYNLTEFDHPLVAEYMKGIVYAKTEKNYITFKTRMLTVLHEKEAKREEAARKRAPTPVIASVGKQIQLPKISLPSFSGDQLAWEGFRDLFQSLVGCPVAHWDDWFVHVIVEKLDASSRLFWEASLQTSIEFPTFRQLQDFLQTRIRALDAANFKPTTASVSSAKVQDRKPAVNSLTTTTFRSMKAVNRCSLCQGNHAFSYCPRFKELPASQRREHMKKQGACFNCLKQKHAAANCPSSGRCYHCQGKHHSLLHISGTSATSKSELPDNTQHADNSDAGKETSPPLTVNSNVAALAASPGSPILLSTALVTCTNGQDNSLVVRALLDSGSEASLVSERVAQTLKLPRHRVHVPMMGIQGASSGVATQSVIMIIGSP</sequence>
<evidence type="ECO:0000256" key="1">
    <source>
        <dbReference type="SAM" id="MobiDB-lite"/>
    </source>
</evidence>
<feature type="region of interest" description="Disordered" evidence="1">
    <location>
        <begin position="311"/>
        <end position="337"/>
    </location>
</feature>
<accession>A0A0J7K0P1</accession>
<dbReference type="Proteomes" id="UP000036403">
    <property type="component" value="Unassembled WGS sequence"/>
</dbReference>
<dbReference type="STRING" id="67767.A0A0J7K0P1"/>
<dbReference type="SUPFAM" id="SSF50630">
    <property type="entry name" value="Acid proteases"/>
    <property type="match status" value="1"/>
</dbReference>
<evidence type="ECO:0000313" key="2">
    <source>
        <dbReference type="EMBL" id="KMQ83998.1"/>
    </source>
</evidence>
<reference evidence="2 3" key="1">
    <citation type="submission" date="2015-04" db="EMBL/GenBank/DDBJ databases">
        <title>Lasius niger genome sequencing.</title>
        <authorList>
            <person name="Konorov E.A."/>
            <person name="Nikitin M.A."/>
            <person name="Kirill M.V."/>
            <person name="Chang P."/>
        </authorList>
    </citation>
    <scope>NUCLEOTIDE SEQUENCE [LARGE SCALE GENOMIC DNA]</scope>
    <source>
        <tissue evidence="2">Whole</tissue>
    </source>
</reference>
<dbReference type="GO" id="GO:0004190">
    <property type="term" value="F:aspartic-type endopeptidase activity"/>
    <property type="evidence" value="ECO:0007669"/>
    <property type="project" value="InterPro"/>
</dbReference>
<dbReference type="PROSITE" id="PS00141">
    <property type="entry name" value="ASP_PROTEASE"/>
    <property type="match status" value="1"/>
</dbReference>
<dbReference type="PANTHER" id="PTHR47331">
    <property type="entry name" value="PHD-TYPE DOMAIN-CONTAINING PROTEIN"/>
    <property type="match status" value="1"/>
</dbReference>
<dbReference type="PANTHER" id="PTHR47331:SF1">
    <property type="entry name" value="GAG-LIKE PROTEIN"/>
    <property type="match status" value="1"/>
</dbReference>
<feature type="compositionally biased region" description="Polar residues" evidence="1">
    <location>
        <begin position="311"/>
        <end position="324"/>
    </location>
</feature>
<gene>
    <name evidence="2" type="ORF">RF55_18622</name>
</gene>
<dbReference type="InterPro" id="IPR001969">
    <property type="entry name" value="Aspartic_peptidase_AS"/>
</dbReference>
<organism evidence="2 3">
    <name type="scientific">Lasius niger</name>
    <name type="common">Black garden ant</name>
    <dbReference type="NCBI Taxonomy" id="67767"/>
    <lineage>
        <taxon>Eukaryota</taxon>
        <taxon>Metazoa</taxon>
        <taxon>Ecdysozoa</taxon>
        <taxon>Arthropoda</taxon>
        <taxon>Hexapoda</taxon>
        <taxon>Insecta</taxon>
        <taxon>Pterygota</taxon>
        <taxon>Neoptera</taxon>
        <taxon>Endopterygota</taxon>
        <taxon>Hymenoptera</taxon>
        <taxon>Apocrita</taxon>
        <taxon>Aculeata</taxon>
        <taxon>Formicoidea</taxon>
        <taxon>Formicidae</taxon>
        <taxon>Formicinae</taxon>
        <taxon>Lasius</taxon>
        <taxon>Lasius</taxon>
    </lineage>
</organism>
<dbReference type="CDD" id="cd00303">
    <property type="entry name" value="retropepsin_like"/>
    <property type="match status" value="1"/>
</dbReference>
<dbReference type="PaxDb" id="67767-A0A0J7K0P1"/>
<proteinExistence type="predicted"/>
<keyword evidence="3" id="KW-1185">Reference proteome</keyword>
<dbReference type="GO" id="GO:0006508">
    <property type="term" value="P:proteolysis"/>
    <property type="evidence" value="ECO:0007669"/>
    <property type="project" value="InterPro"/>
</dbReference>
<dbReference type="InterPro" id="IPR021109">
    <property type="entry name" value="Peptidase_aspartic_dom_sf"/>
</dbReference>
<dbReference type="EMBL" id="LBMM01017683">
    <property type="protein sequence ID" value="KMQ83998.1"/>
    <property type="molecule type" value="Genomic_DNA"/>
</dbReference>